<gene>
    <name evidence="3" type="ORF">NCTC11179_02067</name>
</gene>
<dbReference type="InterPro" id="IPR025665">
    <property type="entry name" value="Beta-barrel_OMP_2"/>
</dbReference>
<feature type="domain" description="Outer membrane protein beta-barrel" evidence="2">
    <location>
        <begin position="22"/>
        <end position="235"/>
    </location>
</feature>
<evidence type="ECO:0000313" key="3">
    <source>
        <dbReference type="EMBL" id="STZ28516.1"/>
    </source>
</evidence>
<proteinExistence type="predicted"/>
<reference evidence="3 4" key="1">
    <citation type="submission" date="2018-06" db="EMBL/GenBank/DDBJ databases">
        <authorList>
            <consortium name="Pathogen Informatics"/>
            <person name="Doyle S."/>
        </authorList>
    </citation>
    <scope>NUCLEOTIDE SEQUENCE [LARGE SCALE GENOMIC DNA]</scope>
    <source>
        <strain evidence="3 4">NCTC11179</strain>
    </source>
</reference>
<evidence type="ECO:0000259" key="2">
    <source>
        <dbReference type="Pfam" id="PF13568"/>
    </source>
</evidence>
<dbReference type="EMBL" id="UGQL01000001">
    <property type="protein sequence ID" value="STZ28516.1"/>
    <property type="molecule type" value="Genomic_DNA"/>
</dbReference>
<dbReference type="Pfam" id="PF13568">
    <property type="entry name" value="OMP_b-brl_2"/>
    <property type="match status" value="1"/>
</dbReference>
<organism evidence="3 4">
    <name type="scientific">Myroides odoratus</name>
    <name type="common">Flavobacterium odoratum</name>
    <dbReference type="NCBI Taxonomy" id="256"/>
    <lineage>
        <taxon>Bacteria</taxon>
        <taxon>Pseudomonadati</taxon>
        <taxon>Bacteroidota</taxon>
        <taxon>Flavobacteriia</taxon>
        <taxon>Flavobacteriales</taxon>
        <taxon>Flavobacteriaceae</taxon>
        <taxon>Myroides</taxon>
    </lineage>
</organism>
<feature type="signal peptide" evidence="1">
    <location>
        <begin position="1"/>
        <end position="22"/>
    </location>
</feature>
<protein>
    <recommendedName>
        <fullName evidence="2">Outer membrane protein beta-barrel domain-containing protein</fullName>
    </recommendedName>
</protein>
<keyword evidence="1" id="KW-0732">Signal</keyword>
<dbReference type="RefSeq" id="WP_115091443.1">
    <property type="nucleotide sequence ID" value="NZ_CP068107.1"/>
</dbReference>
<dbReference type="Proteomes" id="UP000255024">
    <property type="component" value="Unassembled WGS sequence"/>
</dbReference>
<evidence type="ECO:0000313" key="4">
    <source>
        <dbReference type="Proteomes" id="UP000255024"/>
    </source>
</evidence>
<feature type="chain" id="PRO_5016573367" description="Outer membrane protein beta-barrel domain-containing protein" evidence="1">
    <location>
        <begin position="23"/>
        <end position="288"/>
    </location>
</feature>
<accession>A0A378RNC4</accession>
<dbReference type="AlphaFoldDB" id="A0A378RNC4"/>
<keyword evidence="4" id="KW-1185">Reference proteome</keyword>
<sequence length="288" mass="32299">MKKVIYALSLFGLCLISQTATAQFSRYYYNKHEVGVSVQGGYLGVQNSLPYNAKSDGGMSYGAGLHYDYHLSRKWSVGIGGIYTMNTIKSDMSRLEGSLPVTDWEGDNFIFRYKASSVSEKITLNQLNIPITVGYTMENNLYFRTGVQIGLSMTSEVETTFNQLQTEGYFPQYELVLPYPEFGGLGSFDSPKEKKDIDVDTRIAWVGEVGYKYELAERQNLYFGLYFDIGLNDIKKSDSKADRSALIGYKPDAVKGEALVQRNAVYDNAAYKLKTYAVGIKIKYGFGL</sequence>
<evidence type="ECO:0000256" key="1">
    <source>
        <dbReference type="SAM" id="SignalP"/>
    </source>
</evidence>
<name>A0A378RNC4_MYROD</name>
<dbReference type="Gene3D" id="2.40.160.20">
    <property type="match status" value="1"/>
</dbReference>